<keyword evidence="5" id="KW-0808">Transferase</keyword>
<evidence type="ECO:0000256" key="1">
    <source>
        <dbReference type="ARBA" id="ARBA00004141"/>
    </source>
</evidence>
<gene>
    <name evidence="10" type="ORF">BerOc1_00960</name>
</gene>
<evidence type="ECO:0008006" key="12">
    <source>
        <dbReference type="Google" id="ProtNLM"/>
    </source>
</evidence>
<dbReference type="Pfam" id="PF13506">
    <property type="entry name" value="Glyco_transf_21"/>
    <property type="match status" value="1"/>
</dbReference>
<dbReference type="Proteomes" id="UP000181901">
    <property type="component" value="Unassembled WGS sequence"/>
</dbReference>
<dbReference type="PANTHER" id="PTHR12726">
    <property type="entry name" value="CERAMIDE GLUCOSYLTRANSFERASE"/>
    <property type="match status" value="1"/>
</dbReference>
<dbReference type="InterPro" id="IPR025993">
    <property type="entry name" value="Ceramide_glucosylTrfase"/>
</dbReference>
<comment type="subcellular location">
    <subcellularLocation>
        <location evidence="1">Membrane</location>
        <topology evidence="1">Multi-pass membrane protein</topology>
    </subcellularLocation>
</comment>
<feature type="transmembrane region" description="Helical" evidence="9">
    <location>
        <begin position="13"/>
        <end position="33"/>
    </location>
</feature>
<comment type="caution">
    <text evidence="10">The sequence shown here is derived from an EMBL/GenBank/DDBJ whole genome shotgun (WGS) entry which is preliminary data.</text>
</comment>
<evidence type="ECO:0000256" key="6">
    <source>
        <dbReference type="ARBA" id="ARBA00022692"/>
    </source>
</evidence>
<evidence type="ECO:0000256" key="4">
    <source>
        <dbReference type="ARBA" id="ARBA00022676"/>
    </source>
</evidence>
<evidence type="ECO:0000256" key="2">
    <source>
        <dbReference type="ARBA" id="ARBA00004760"/>
    </source>
</evidence>
<sequence>MLPPQPDLVSLSLFARSGMALHILLLLLLLAGTRNFMRRAVRRDTPFKRPGPVATALLVPVGNVTAQTEPGLRSLLEQDLDNYTVTLISRTGTEPAAQLIRRLCTEYAHARHVVAGEAGTCSQKNHNLLAAVAELGPEPEILVFCDSTHLARPDFLARLIQPIAEGGAKLASGYRFVQPDDTRLGTLIQMLAVQSIHMLYAIRPLSQPWGGATAIDRKSFQDNRIPDLWSRTVVDDYSMGPYLQGLGIRSVPVAEACLETHISGQSVRGAADWFYRQLQFFKYYTPFTWAAASILPLCYLGLIAWMAMALIAPAAMGDRADALLYVAALALIAPWYTSVIPNRAPLGRRVAAFFLFTLIAPVQLLRTWTSNTISWQSIDYRMNLSGGIEGITRRDRGQDS</sequence>
<feature type="transmembrane region" description="Helical" evidence="9">
    <location>
        <begin position="350"/>
        <end position="368"/>
    </location>
</feature>
<evidence type="ECO:0000256" key="3">
    <source>
        <dbReference type="ARBA" id="ARBA00004991"/>
    </source>
</evidence>
<evidence type="ECO:0000256" key="9">
    <source>
        <dbReference type="SAM" id="Phobius"/>
    </source>
</evidence>
<reference evidence="10 11" key="1">
    <citation type="submission" date="2015-09" db="EMBL/GenBank/DDBJ databases">
        <title>Genome of Desulfovibrio dechloracetivorans BerOc1, a mercury methylating strain isolated from highly hydrocarbons and metals contaminated coastal sediments.</title>
        <authorList>
            <person name="Goni Urriza M."/>
            <person name="Gassie C."/>
            <person name="Bouchez O."/>
            <person name="Klopp C."/>
            <person name="Ranchou-Peyruse A."/>
            <person name="Remy G."/>
        </authorList>
    </citation>
    <scope>NUCLEOTIDE SEQUENCE [LARGE SCALE GENOMIC DNA]</scope>
    <source>
        <strain evidence="10 11">BerOc1</strain>
    </source>
</reference>
<evidence type="ECO:0000313" key="10">
    <source>
        <dbReference type="EMBL" id="OIQ49041.1"/>
    </source>
</evidence>
<proteinExistence type="predicted"/>
<name>A0A1J5NBC4_9BACT</name>
<dbReference type="AlphaFoldDB" id="A0A1J5NBC4"/>
<dbReference type="OrthoDB" id="128106at2"/>
<feature type="transmembrane region" description="Helical" evidence="9">
    <location>
        <begin position="322"/>
        <end position="338"/>
    </location>
</feature>
<evidence type="ECO:0000313" key="11">
    <source>
        <dbReference type="Proteomes" id="UP000181901"/>
    </source>
</evidence>
<evidence type="ECO:0000256" key="7">
    <source>
        <dbReference type="ARBA" id="ARBA00022989"/>
    </source>
</evidence>
<comment type="pathway">
    <text evidence="2">Lipid metabolism; sphingolipid metabolism.</text>
</comment>
<keyword evidence="8 9" id="KW-0472">Membrane</keyword>
<dbReference type="RefSeq" id="WP_129586486.1">
    <property type="nucleotide sequence ID" value="NZ_LKAQ01000004.1"/>
</dbReference>
<dbReference type="GO" id="GO:0016020">
    <property type="term" value="C:membrane"/>
    <property type="evidence" value="ECO:0007669"/>
    <property type="project" value="UniProtKB-SubCell"/>
</dbReference>
<evidence type="ECO:0000256" key="5">
    <source>
        <dbReference type="ARBA" id="ARBA00022679"/>
    </source>
</evidence>
<dbReference type="EMBL" id="LKAQ01000004">
    <property type="protein sequence ID" value="OIQ49041.1"/>
    <property type="molecule type" value="Genomic_DNA"/>
</dbReference>
<keyword evidence="7 9" id="KW-1133">Transmembrane helix</keyword>
<dbReference type="GO" id="GO:0008120">
    <property type="term" value="F:ceramide glucosyltransferase activity"/>
    <property type="evidence" value="ECO:0007669"/>
    <property type="project" value="TreeGrafter"/>
</dbReference>
<evidence type="ECO:0000256" key="8">
    <source>
        <dbReference type="ARBA" id="ARBA00023136"/>
    </source>
</evidence>
<organism evidence="10 11">
    <name type="scientific">Pseudodesulfovibrio hydrargyri</name>
    <dbReference type="NCBI Taxonomy" id="2125990"/>
    <lineage>
        <taxon>Bacteria</taxon>
        <taxon>Pseudomonadati</taxon>
        <taxon>Thermodesulfobacteriota</taxon>
        <taxon>Desulfovibrionia</taxon>
        <taxon>Desulfovibrionales</taxon>
        <taxon>Desulfovibrionaceae</taxon>
    </lineage>
</organism>
<dbReference type="PANTHER" id="PTHR12726:SF0">
    <property type="entry name" value="CERAMIDE GLUCOSYLTRANSFERASE"/>
    <property type="match status" value="1"/>
</dbReference>
<dbReference type="GO" id="GO:0006679">
    <property type="term" value="P:glucosylceramide biosynthetic process"/>
    <property type="evidence" value="ECO:0007669"/>
    <property type="project" value="TreeGrafter"/>
</dbReference>
<protein>
    <recommendedName>
        <fullName evidence="12">N-glycosyltransferase</fullName>
    </recommendedName>
</protein>
<keyword evidence="6 9" id="KW-0812">Transmembrane</keyword>
<comment type="pathway">
    <text evidence="3">Sphingolipid metabolism.</text>
</comment>
<dbReference type="InterPro" id="IPR029044">
    <property type="entry name" value="Nucleotide-diphossugar_trans"/>
</dbReference>
<keyword evidence="11" id="KW-1185">Reference proteome</keyword>
<dbReference type="Gene3D" id="3.90.550.10">
    <property type="entry name" value="Spore Coat Polysaccharide Biosynthesis Protein SpsA, Chain A"/>
    <property type="match status" value="1"/>
</dbReference>
<accession>A0A1J5NBC4</accession>
<feature type="transmembrane region" description="Helical" evidence="9">
    <location>
        <begin position="287"/>
        <end position="316"/>
    </location>
</feature>
<dbReference type="SUPFAM" id="SSF53448">
    <property type="entry name" value="Nucleotide-diphospho-sugar transferases"/>
    <property type="match status" value="1"/>
</dbReference>
<keyword evidence="4" id="KW-0328">Glycosyltransferase</keyword>